<keyword evidence="3" id="KW-1185">Reference proteome</keyword>
<accession>A0A8K0R8S0</accession>
<evidence type="ECO:0000259" key="1">
    <source>
        <dbReference type="Pfam" id="PF13924"/>
    </source>
</evidence>
<comment type="caution">
    <text evidence="2">The sequence shown here is derived from an EMBL/GenBank/DDBJ whole genome shotgun (WGS) entry which is preliminary data.</text>
</comment>
<reference evidence="2" key="1">
    <citation type="journal article" date="2021" name="Nat. Commun.">
        <title>Genetic determinants of endophytism in the Arabidopsis root mycobiome.</title>
        <authorList>
            <person name="Mesny F."/>
            <person name="Miyauchi S."/>
            <person name="Thiergart T."/>
            <person name="Pickel B."/>
            <person name="Atanasova L."/>
            <person name="Karlsson M."/>
            <person name="Huettel B."/>
            <person name="Barry K.W."/>
            <person name="Haridas S."/>
            <person name="Chen C."/>
            <person name="Bauer D."/>
            <person name="Andreopoulos W."/>
            <person name="Pangilinan J."/>
            <person name="LaButti K."/>
            <person name="Riley R."/>
            <person name="Lipzen A."/>
            <person name="Clum A."/>
            <person name="Drula E."/>
            <person name="Henrissat B."/>
            <person name="Kohler A."/>
            <person name="Grigoriev I.V."/>
            <person name="Martin F.M."/>
            <person name="Hacquard S."/>
        </authorList>
    </citation>
    <scope>NUCLEOTIDE SEQUENCE</scope>
    <source>
        <strain evidence="2">MPI-SDFR-AT-0120</strain>
    </source>
</reference>
<dbReference type="Proteomes" id="UP000813461">
    <property type="component" value="Unassembled WGS sequence"/>
</dbReference>
<gene>
    <name evidence="2" type="ORF">FB567DRAFT_522701</name>
</gene>
<dbReference type="InterPro" id="IPR024311">
    <property type="entry name" value="Lipocalin-like"/>
</dbReference>
<evidence type="ECO:0000313" key="2">
    <source>
        <dbReference type="EMBL" id="KAH7088965.1"/>
    </source>
</evidence>
<dbReference type="OrthoDB" id="3904217at2759"/>
<evidence type="ECO:0000313" key="3">
    <source>
        <dbReference type="Proteomes" id="UP000813461"/>
    </source>
</evidence>
<sequence>MSSTTSSPLASAVIGTWSLVSYHYHSITSAEPKTYPLGPNARGLITYSIDGYMSAQVVRPGQAPFSDGGGIAPNTSGTPSDWEQVGRNFIAYSGRYWVSEEEGEEVLWHELDVCSIPRMVGMVQKRKAKLEEVDGALILNLGVDGLVLDGVDCKVEVKWKRVKDNAGKLRPEA</sequence>
<dbReference type="Pfam" id="PF13924">
    <property type="entry name" value="Lipocalin_5"/>
    <property type="match status" value="1"/>
</dbReference>
<feature type="domain" description="Lipocalin-like" evidence="1">
    <location>
        <begin position="14"/>
        <end position="141"/>
    </location>
</feature>
<dbReference type="EMBL" id="JAGMVJ010000007">
    <property type="protein sequence ID" value="KAH7088965.1"/>
    <property type="molecule type" value="Genomic_DNA"/>
</dbReference>
<protein>
    <submittedName>
        <fullName evidence="2">Lipocalin-like domain-containing protein</fullName>
    </submittedName>
</protein>
<dbReference type="AlphaFoldDB" id="A0A8K0R8S0"/>
<proteinExistence type="predicted"/>
<name>A0A8K0R8S0_9PLEO</name>
<organism evidence="2 3">
    <name type="scientific">Paraphoma chrysanthemicola</name>
    <dbReference type="NCBI Taxonomy" id="798071"/>
    <lineage>
        <taxon>Eukaryota</taxon>
        <taxon>Fungi</taxon>
        <taxon>Dikarya</taxon>
        <taxon>Ascomycota</taxon>
        <taxon>Pezizomycotina</taxon>
        <taxon>Dothideomycetes</taxon>
        <taxon>Pleosporomycetidae</taxon>
        <taxon>Pleosporales</taxon>
        <taxon>Pleosporineae</taxon>
        <taxon>Phaeosphaeriaceae</taxon>
        <taxon>Paraphoma</taxon>
    </lineage>
</organism>